<sequence>MDITKLEDFIREALKSIEKLQFHSEKTGTGVTRIATKPLQCIKQK</sequence>
<organism evidence="1 2">
    <name type="scientific">Rotaria sordida</name>
    <dbReference type="NCBI Taxonomy" id="392033"/>
    <lineage>
        <taxon>Eukaryota</taxon>
        <taxon>Metazoa</taxon>
        <taxon>Spiralia</taxon>
        <taxon>Gnathifera</taxon>
        <taxon>Rotifera</taxon>
        <taxon>Eurotatoria</taxon>
        <taxon>Bdelloidea</taxon>
        <taxon>Philodinida</taxon>
        <taxon>Philodinidae</taxon>
        <taxon>Rotaria</taxon>
    </lineage>
</organism>
<gene>
    <name evidence="1" type="ORF">ZHD862_LOCUS16057</name>
</gene>
<name>A0A814LWK2_9BILA</name>
<proteinExistence type="predicted"/>
<feature type="non-terminal residue" evidence="1">
    <location>
        <position position="1"/>
    </location>
</feature>
<accession>A0A814LWK2</accession>
<evidence type="ECO:0000313" key="2">
    <source>
        <dbReference type="Proteomes" id="UP000663864"/>
    </source>
</evidence>
<dbReference type="AlphaFoldDB" id="A0A814LWK2"/>
<dbReference type="EMBL" id="CAJNOT010000746">
    <property type="protein sequence ID" value="CAF1070737.1"/>
    <property type="molecule type" value="Genomic_DNA"/>
</dbReference>
<comment type="caution">
    <text evidence="1">The sequence shown here is derived from an EMBL/GenBank/DDBJ whole genome shotgun (WGS) entry which is preliminary data.</text>
</comment>
<protein>
    <submittedName>
        <fullName evidence="1">Uncharacterized protein</fullName>
    </submittedName>
</protein>
<evidence type="ECO:0000313" key="1">
    <source>
        <dbReference type="EMBL" id="CAF1070737.1"/>
    </source>
</evidence>
<dbReference type="Proteomes" id="UP000663864">
    <property type="component" value="Unassembled WGS sequence"/>
</dbReference>
<reference evidence="1" key="1">
    <citation type="submission" date="2021-02" db="EMBL/GenBank/DDBJ databases">
        <authorList>
            <person name="Nowell W R."/>
        </authorList>
    </citation>
    <scope>NUCLEOTIDE SEQUENCE</scope>
</reference>